<name>A0A803JB75_XENTR</name>
<dbReference type="InParanoid" id="A0A803JB75"/>
<accession>A0A803JB75</accession>
<reference evidence="1" key="1">
    <citation type="journal article" date="2010" name="Science">
        <title>The genome of the Western clawed frog Xenopus tropicalis.</title>
        <authorList>
            <person name="Hellsten U."/>
            <person name="Harland R.M."/>
            <person name="Gilchrist M.J."/>
            <person name="Hendrix D."/>
            <person name="Jurka J."/>
            <person name="Kapitonov V."/>
            <person name="Ovcharenko I."/>
            <person name="Putnam N.H."/>
            <person name="Shu S."/>
            <person name="Taher L."/>
            <person name="Blitz I.L."/>
            <person name="Blumberg B."/>
            <person name="Dichmann D.S."/>
            <person name="Dubchak I."/>
            <person name="Amaya E."/>
            <person name="Detter J.C."/>
            <person name="Fletcher R."/>
            <person name="Gerhard D.S."/>
            <person name="Goodstein D."/>
            <person name="Graves T."/>
            <person name="Grigoriev I.V."/>
            <person name="Grimwood J."/>
            <person name="Kawashima T."/>
            <person name="Lindquist E."/>
            <person name="Lucas S.M."/>
            <person name="Mead P.E."/>
            <person name="Mitros T."/>
            <person name="Ogino H."/>
            <person name="Ohta Y."/>
            <person name="Poliakov A.V."/>
            <person name="Pollet N."/>
            <person name="Robert J."/>
            <person name="Salamov A."/>
            <person name="Sater A.K."/>
            <person name="Schmutz J."/>
            <person name="Terry A."/>
            <person name="Vize P.D."/>
            <person name="Warren W.C."/>
            <person name="Wells D."/>
            <person name="Wills A."/>
            <person name="Wilson R.K."/>
            <person name="Zimmerman L.B."/>
            <person name="Zorn A.M."/>
            <person name="Grainger R."/>
            <person name="Grammer T."/>
            <person name="Khokha M.K."/>
            <person name="Richardson P.M."/>
            <person name="Rokhsar D.S."/>
        </authorList>
    </citation>
    <scope>NUCLEOTIDE SEQUENCE [LARGE SCALE GENOMIC DNA]</scope>
    <source>
        <strain evidence="1">Nigerian</strain>
    </source>
</reference>
<protein>
    <submittedName>
        <fullName evidence="1">Uncharacterized protein</fullName>
    </submittedName>
</protein>
<dbReference type="AlphaFoldDB" id="A0A803JB75"/>
<reference evidence="1" key="2">
    <citation type="submission" date="2021-03" db="UniProtKB">
        <authorList>
            <consortium name="Ensembl"/>
        </authorList>
    </citation>
    <scope>IDENTIFICATION</scope>
</reference>
<organism evidence="1">
    <name type="scientific">Xenopus tropicalis</name>
    <name type="common">Western clawed frog</name>
    <name type="synonym">Silurana tropicalis</name>
    <dbReference type="NCBI Taxonomy" id="8364"/>
    <lineage>
        <taxon>Eukaryota</taxon>
        <taxon>Metazoa</taxon>
        <taxon>Chordata</taxon>
        <taxon>Craniata</taxon>
        <taxon>Vertebrata</taxon>
        <taxon>Euteleostomi</taxon>
        <taxon>Amphibia</taxon>
        <taxon>Batrachia</taxon>
        <taxon>Anura</taxon>
        <taxon>Pipoidea</taxon>
        <taxon>Pipidae</taxon>
        <taxon>Xenopodinae</taxon>
        <taxon>Xenopus</taxon>
        <taxon>Silurana</taxon>
    </lineage>
</organism>
<evidence type="ECO:0000313" key="1">
    <source>
        <dbReference type="Ensembl" id="ENSXETP00000105094"/>
    </source>
</evidence>
<proteinExistence type="predicted"/>
<dbReference type="Ensembl" id="ENSXETT00000110193">
    <property type="protein sequence ID" value="ENSXETP00000105094"/>
    <property type="gene ID" value="ENSXETG00000043914"/>
</dbReference>
<sequence length="67" mass="7607">LHCAGRFGHVSPTHNASFVLHIQVAAFTRRPFSFSQIIRYIYICRTYIAKKSCLLGEKTSLVLLDPL</sequence>